<reference evidence="1" key="1">
    <citation type="journal article" date="2025" name="Int. J. Syst. Evol. Microbiol.">
        <title>Streptomyces citrinus sp. nov., with yellow diffusible pigment.</title>
        <authorList>
            <person name="He Y."/>
            <person name="Yang E."/>
            <person name="Xu J."/>
            <person name="Sun Y."/>
            <person name="Sun L."/>
        </authorList>
    </citation>
    <scope>NUCLEOTIDE SEQUENCE</scope>
    <source>
        <strain evidence="1">Q6</strain>
    </source>
</reference>
<proteinExistence type="predicted"/>
<accession>A0ACD5ACD9</accession>
<dbReference type="Proteomes" id="UP001432251">
    <property type="component" value="Chromosome"/>
</dbReference>
<sequence length="162" mass="16233">MAGALAAVTVGGILVVNMLPGDGGSNDAGSDTGARPTASSAPSDAAGVPTFYVGTWEGRATTDLGTSTDTYRVELEDAAVGEKVGTVTSTDLLGLECVDVLTLTSVTGRELVAAGEGAPDNGGNCAKGAHTVRLTRDGASLTYTSRYPNAGNPTADLKRVEQ</sequence>
<protein>
    <submittedName>
        <fullName evidence="1">Uncharacterized protein</fullName>
    </submittedName>
</protein>
<dbReference type="EMBL" id="CP146022">
    <property type="protein sequence ID" value="WWQ64872.1"/>
    <property type="molecule type" value="Genomic_DNA"/>
</dbReference>
<organism evidence="1 2">
    <name type="scientific">Streptomyces citrinus</name>
    <dbReference type="NCBI Taxonomy" id="3118173"/>
    <lineage>
        <taxon>Bacteria</taxon>
        <taxon>Bacillati</taxon>
        <taxon>Actinomycetota</taxon>
        <taxon>Actinomycetes</taxon>
        <taxon>Kitasatosporales</taxon>
        <taxon>Streptomycetaceae</taxon>
        <taxon>Streptomyces</taxon>
    </lineage>
</organism>
<keyword evidence="2" id="KW-1185">Reference proteome</keyword>
<evidence type="ECO:0000313" key="1">
    <source>
        <dbReference type="EMBL" id="WWQ64872.1"/>
    </source>
</evidence>
<evidence type="ECO:0000313" key="2">
    <source>
        <dbReference type="Proteomes" id="UP001432251"/>
    </source>
</evidence>
<name>A0ACD5ACD9_9ACTN</name>
<gene>
    <name evidence="1" type="ORF">V2W30_16965</name>
</gene>